<proteinExistence type="predicted"/>
<evidence type="ECO:0000256" key="1">
    <source>
        <dbReference type="SAM" id="MobiDB-lite"/>
    </source>
</evidence>
<keyword evidence="3" id="KW-1185">Reference proteome</keyword>
<dbReference type="EMBL" id="PP226938">
    <property type="protein sequence ID" value="WVX92035.1"/>
    <property type="molecule type" value="Genomic_DNA"/>
</dbReference>
<name>A0ABZ2CLS9_9CAUD</name>
<dbReference type="Proteomes" id="UP001342544">
    <property type="component" value="Segment"/>
</dbReference>
<organism evidence="2 3">
    <name type="scientific">Aeromonas phage phiA014L</name>
    <dbReference type="NCBI Taxonomy" id="3119844"/>
    <lineage>
        <taxon>Viruses</taxon>
        <taxon>Duplodnaviria</taxon>
        <taxon>Heunggongvirae</taxon>
        <taxon>Uroviricota</taxon>
        <taxon>Caudoviricetes</taxon>
        <taxon>Autographivirales</taxon>
        <taxon>Autonotataviridae</taxon>
        <taxon>Melnykvirinae</taxon>
        <taxon>Ahphunavirus</taxon>
        <taxon>Ahphunavirus A014L</taxon>
    </lineage>
</organism>
<feature type="region of interest" description="Disordered" evidence="1">
    <location>
        <begin position="1"/>
        <end position="27"/>
    </location>
</feature>
<sequence>MSGTGTALVNARTPTLKPEDQKGHGSVTYLSPEEQHAAALAAAALGPEHELDCQLPPKNQQPGAKRRIVAKSPAFAAPYGQGVPEQAIAILIDYHNKADIVKHLNPKAKEALLSALADDLGLAIE</sequence>
<evidence type="ECO:0000313" key="2">
    <source>
        <dbReference type="EMBL" id="WVX92035.1"/>
    </source>
</evidence>
<evidence type="ECO:0000313" key="3">
    <source>
        <dbReference type="Proteomes" id="UP001342544"/>
    </source>
</evidence>
<protein>
    <submittedName>
        <fullName evidence="2">Uncharacterized protein</fullName>
    </submittedName>
</protein>
<accession>A0ABZ2CLS9</accession>
<reference evidence="2 3" key="1">
    <citation type="submission" date="2024-01" db="EMBL/GenBank/DDBJ databases">
        <authorList>
            <person name="Wang Y."/>
            <person name="Lin M."/>
        </authorList>
    </citation>
    <scope>NUCLEOTIDE SEQUENCE [LARGE SCALE GENOMIC DNA]</scope>
</reference>